<proteinExistence type="predicted"/>
<evidence type="ECO:0000313" key="1">
    <source>
        <dbReference type="EMBL" id="AVQ10327.1"/>
    </source>
</evidence>
<accession>A0A2R3UAK9</accession>
<dbReference type="EMBL" id="MH029535">
    <property type="protein sequence ID" value="AVQ10327.1"/>
    <property type="molecule type" value="Genomic_DNA"/>
</dbReference>
<protein>
    <submittedName>
        <fullName evidence="1">Minor capsid protein</fullName>
    </submittedName>
</protein>
<reference evidence="1" key="1">
    <citation type="submission" date="2018-03" db="EMBL/GenBank/DDBJ databases">
        <title>Twenty-four Novel Viral Genomes identified from the Dushanzi Mud Volcanic Sediment in Xinjiang, China.</title>
        <authorList>
            <person name="Han L."/>
        </authorList>
    </citation>
    <scope>NUCLEOTIDE SEQUENCE</scope>
</reference>
<organism evidence="1">
    <name type="scientific">Gokushovirinae environmental samples</name>
    <dbReference type="NCBI Taxonomy" id="1478972"/>
    <lineage>
        <taxon>Viruses</taxon>
        <taxon>Monodnaviria</taxon>
        <taxon>Sangervirae</taxon>
        <taxon>Phixviricota</taxon>
        <taxon>Malgrandaviricetes</taxon>
        <taxon>Petitvirales</taxon>
        <taxon>Microviridae</taxon>
        <taxon>environmental samples</taxon>
    </lineage>
</organism>
<name>A0A2R3UAK9_9VIRU</name>
<sequence>MSGAVWGEVANAALQVGTAWMNSDAQRQTNRQMMANSREQREFEERMSNTAVQRRAADIEAAGGNRALAFVNGSEASTPSYSPPSLQAPHFDAPRVNTGALLQAQLLKAQKDNLISQTVKNSAETRAQTLATDIAEDMAPWREKYEVLNTAQDYSNKQATQNEITARVAVITNENIAKQIANYVASHTVDDAISAIKSDAILKDLHIAPAELKSNWEEVKDAALKALLRHRSFKHSEDNDK</sequence>